<evidence type="ECO:0000313" key="1">
    <source>
        <dbReference type="EMBL" id="OBZ69487.1"/>
    </source>
</evidence>
<reference evidence="1 2" key="1">
    <citation type="submission" date="2016-03" db="EMBL/GenBank/DDBJ databases">
        <title>Whole genome sequencing of Grifola frondosa 9006-11.</title>
        <authorList>
            <person name="Min B."/>
            <person name="Park H."/>
            <person name="Kim J.-G."/>
            <person name="Cho H."/>
            <person name="Oh Y.-L."/>
            <person name="Kong W.-S."/>
            <person name="Choi I.-G."/>
        </authorList>
    </citation>
    <scope>NUCLEOTIDE SEQUENCE [LARGE SCALE GENOMIC DNA]</scope>
    <source>
        <strain evidence="1 2">9006-11</strain>
    </source>
</reference>
<organism evidence="1 2">
    <name type="scientific">Grifola frondosa</name>
    <name type="common">Maitake</name>
    <name type="synonym">Polyporus frondosus</name>
    <dbReference type="NCBI Taxonomy" id="5627"/>
    <lineage>
        <taxon>Eukaryota</taxon>
        <taxon>Fungi</taxon>
        <taxon>Dikarya</taxon>
        <taxon>Basidiomycota</taxon>
        <taxon>Agaricomycotina</taxon>
        <taxon>Agaricomycetes</taxon>
        <taxon>Polyporales</taxon>
        <taxon>Grifolaceae</taxon>
        <taxon>Grifola</taxon>
    </lineage>
</organism>
<evidence type="ECO:0000313" key="2">
    <source>
        <dbReference type="Proteomes" id="UP000092993"/>
    </source>
</evidence>
<dbReference type="AlphaFoldDB" id="A0A1C7LZ93"/>
<accession>A0A1C7LZ93</accession>
<proteinExistence type="predicted"/>
<gene>
    <name evidence="1" type="ORF">A0H81_10105</name>
</gene>
<dbReference type="EMBL" id="LUGG01000015">
    <property type="protein sequence ID" value="OBZ69487.1"/>
    <property type="molecule type" value="Genomic_DNA"/>
</dbReference>
<sequence length="71" mass="8071">MATLALYRLPIPLPNHATRRPILTYPHSHCVLTLRDPIPTTVLHQLACIAAVQPFTHTLHAQDHATIQYWN</sequence>
<dbReference type="Proteomes" id="UP000092993">
    <property type="component" value="Unassembled WGS sequence"/>
</dbReference>
<protein>
    <submittedName>
        <fullName evidence="1">Uncharacterized protein</fullName>
    </submittedName>
</protein>
<comment type="caution">
    <text evidence="1">The sequence shown here is derived from an EMBL/GenBank/DDBJ whole genome shotgun (WGS) entry which is preliminary data.</text>
</comment>
<name>A0A1C7LZ93_GRIFR</name>
<keyword evidence="2" id="KW-1185">Reference proteome</keyword>